<dbReference type="Pfam" id="PF05729">
    <property type="entry name" value="NACHT"/>
    <property type="match status" value="1"/>
</dbReference>
<dbReference type="InterPro" id="IPR027417">
    <property type="entry name" value="P-loop_NTPase"/>
</dbReference>
<accession>A0ABP1RPI0</accession>
<gene>
    <name evidence="2" type="ORF">ODALV1_LOCUS24599</name>
</gene>
<dbReference type="InterPro" id="IPR007111">
    <property type="entry name" value="NACHT_NTPase"/>
</dbReference>
<dbReference type="Gene3D" id="1.10.533.10">
    <property type="entry name" value="Death Domain, Fas"/>
    <property type="match status" value="1"/>
</dbReference>
<name>A0ABP1RPI0_9HEXA</name>
<dbReference type="InterPro" id="IPR011029">
    <property type="entry name" value="DEATH-like_dom_sf"/>
</dbReference>
<evidence type="ECO:0000313" key="3">
    <source>
        <dbReference type="Proteomes" id="UP001642540"/>
    </source>
</evidence>
<dbReference type="SUPFAM" id="SSF47986">
    <property type="entry name" value="DEATH domain"/>
    <property type="match status" value="1"/>
</dbReference>
<dbReference type="InterPro" id="IPR000488">
    <property type="entry name" value="Death_dom"/>
</dbReference>
<protein>
    <recommendedName>
        <fullName evidence="1">Death domain-containing protein</fullName>
    </recommendedName>
</protein>
<comment type="caution">
    <text evidence="2">The sequence shown here is derived from an EMBL/GenBank/DDBJ whole genome shotgun (WGS) entry which is preliminary data.</text>
</comment>
<keyword evidence="3" id="KW-1185">Reference proteome</keyword>
<dbReference type="Gene3D" id="3.40.50.300">
    <property type="entry name" value="P-loop containing nucleotide triphosphate hydrolases"/>
    <property type="match status" value="1"/>
</dbReference>
<dbReference type="EMBL" id="CAXLJM020000092">
    <property type="protein sequence ID" value="CAL8132381.1"/>
    <property type="molecule type" value="Genomic_DNA"/>
</dbReference>
<proteinExistence type="predicted"/>
<dbReference type="Pfam" id="PF00531">
    <property type="entry name" value="Death"/>
    <property type="match status" value="1"/>
</dbReference>
<reference evidence="2 3" key="1">
    <citation type="submission" date="2024-08" db="EMBL/GenBank/DDBJ databases">
        <authorList>
            <person name="Cucini C."/>
            <person name="Frati F."/>
        </authorList>
    </citation>
    <scope>NUCLEOTIDE SEQUENCE [LARGE SCALE GENOMIC DNA]</scope>
</reference>
<organism evidence="2 3">
    <name type="scientific">Orchesella dallaii</name>
    <dbReference type="NCBI Taxonomy" id="48710"/>
    <lineage>
        <taxon>Eukaryota</taxon>
        <taxon>Metazoa</taxon>
        <taxon>Ecdysozoa</taxon>
        <taxon>Arthropoda</taxon>
        <taxon>Hexapoda</taxon>
        <taxon>Collembola</taxon>
        <taxon>Entomobryomorpha</taxon>
        <taxon>Entomobryoidea</taxon>
        <taxon>Orchesellidae</taxon>
        <taxon>Orchesellinae</taxon>
        <taxon>Orchesella</taxon>
    </lineage>
</organism>
<dbReference type="SUPFAM" id="SSF52540">
    <property type="entry name" value="P-loop containing nucleoside triphosphate hydrolases"/>
    <property type="match status" value="1"/>
</dbReference>
<feature type="domain" description="Death" evidence="1">
    <location>
        <begin position="31"/>
        <end position="105"/>
    </location>
</feature>
<dbReference type="CDD" id="cd01670">
    <property type="entry name" value="Death"/>
    <property type="match status" value="1"/>
</dbReference>
<dbReference type="Proteomes" id="UP001642540">
    <property type="component" value="Unassembled WGS sequence"/>
</dbReference>
<evidence type="ECO:0000259" key="1">
    <source>
        <dbReference type="PROSITE" id="PS50017"/>
    </source>
</evidence>
<dbReference type="PROSITE" id="PS50017">
    <property type="entry name" value="DEATH_DOMAIN"/>
    <property type="match status" value="1"/>
</dbReference>
<sequence>MDGLQVGSKECSFVDICDTLGKCSSAAILYEKWKELARQLNLPPVVILRLEKRLSADIIDEPEAIYQIIYNWRSISSYEATLHKLIGVFEHIKLRDAADELRQAFGLGVITKRVRPQKYIHGPEQLCNFLSSDKIVLILSTLDSKITCDRIQDTSKTPLTFFPCENSLNKASNLHHASDNVNVCVTSNCASIISQLLKLTKKTVLVTEENINDLLKDFKNEKNIYFSTDIIKWSELSQTFQQQILQRCELLNKVESLESFINGRLLVDLINDPFQVKLKDSLPPKLLYYIPRRLKTRFLISPEIFTERGSNDIYLFTGLERFELTAFAQENPTDTSRNQLAQRNISSRFILLEMKRDFEKICSKTKHGVHWLHYDEGQFTLLKSKGNLSSLQDHVDKHQKEFTEDDFLSHINSQSIIDKSLAPVCISDSPGMGKSILLANIGRKLKETGQSVIFVVIEEFITKLKTALQENNVMDAMIRVLGSITFGHENNSKLSTALLKLLLLSGEGKKFELLFDGLDELNPKDFELAYKCLKLMAKTFKSGRLWVTTRLHLLAELENNLEVLGYNITPFDEEDQVNFFVSYWSQ</sequence>
<evidence type="ECO:0000313" key="2">
    <source>
        <dbReference type="EMBL" id="CAL8132381.1"/>
    </source>
</evidence>